<evidence type="ECO:0008006" key="4">
    <source>
        <dbReference type="Google" id="ProtNLM"/>
    </source>
</evidence>
<dbReference type="InterPro" id="IPR011050">
    <property type="entry name" value="Pectin_lyase_fold/virulence"/>
</dbReference>
<keyword evidence="1" id="KW-0732">Signal</keyword>
<evidence type="ECO:0000313" key="3">
    <source>
        <dbReference type="Proteomes" id="UP000260351"/>
    </source>
</evidence>
<keyword evidence="3" id="KW-1185">Reference proteome</keyword>
<dbReference type="Proteomes" id="UP000260351">
    <property type="component" value="Unassembled WGS sequence"/>
</dbReference>
<comment type="caution">
    <text evidence="2">The sequence shown here is derived from an EMBL/GenBank/DDBJ whole genome shotgun (WGS) entry which is preliminary data.</text>
</comment>
<evidence type="ECO:0000313" key="2">
    <source>
        <dbReference type="EMBL" id="RFF30290.1"/>
    </source>
</evidence>
<sequence length="463" mass="48253">MQSMFRLLPAAGLVLLMLQAAPAAAATIAVDTLDDTIDRRACSLRAAVQAAHTDRPVGACKAGTPGADTIRFRAGLGGAIRLKSPLYIESDLAIEGPGRDRLAISDGVVNVVTAGQARVDLENLEMRTGLFIRAAAAVNIRSVRFKSIRSRMSRASAIQVHGSRFGPVGAISIRHSSFEGNEGGDSPLAVVGETLRLSLDDVDFLGNAGDLSGGLLLDGAGPIRVDVSDSLFVGNQSLGGLSGAIASLDEAELDLTRSTFVGNRAQESGALFVVADRLRIANSVFERNGSPYAGAIQVLQLTGASGQSQLLFSTLVDNDRGGAAPALVNDAPDTLWLAGNLMRPGNAWAVCQPRGLTSMGYNLELDTGSCRLNGPGDVDHAQMTLYRTRGGTSAYPVPAPDPYHYAAVDAVPPYACGDLHGSSIDHDRLGRTRPVDYASGQPGANCDVGAIELRAVDALTPMP</sequence>
<dbReference type="SUPFAM" id="SSF51126">
    <property type="entry name" value="Pectin lyase-like"/>
    <property type="match status" value="1"/>
</dbReference>
<feature type="signal peptide" evidence="1">
    <location>
        <begin position="1"/>
        <end position="25"/>
    </location>
</feature>
<dbReference type="AlphaFoldDB" id="A0A3E1K895"/>
<dbReference type="OrthoDB" id="292920at2"/>
<evidence type="ECO:0000256" key="1">
    <source>
        <dbReference type="SAM" id="SignalP"/>
    </source>
</evidence>
<name>A0A3E1K895_9GAMM</name>
<dbReference type="EMBL" id="QUZK01000037">
    <property type="protein sequence ID" value="RFF30290.1"/>
    <property type="molecule type" value="Genomic_DNA"/>
</dbReference>
<proteinExistence type="predicted"/>
<accession>A0A3E1K895</accession>
<protein>
    <recommendedName>
        <fullName evidence="4">CSLREA domain-containing protein</fullName>
    </recommendedName>
</protein>
<gene>
    <name evidence="2" type="ORF">DZC52_09445</name>
</gene>
<dbReference type="RefSeq" id="WP_116650891.1">
    <property type="nucleotide sequence ID" value="NZ_QUZK01000037.1"/>
</dbReference>
<reference evidence="2 3" key="1">
    <citation type="submission" date="2018-08" db="EMBL/GenBank/DDBJ databases">
        <title>Wenzhouxiangella salilacus sp. nov., a novel bacterium isolated from a saline lake in Xinjiang Province, China.</title>
        <authorList>
            <person name="Han S."/>
        </authorList>
    </citation>
    <scope>NUCLEOTIDE SEQUENCE [LARGE SCALE GENOMIC DNA]</scope>
    <source>
        <strain evidence="2 3">XDB06</strain>
    </source>
</reference>
<feature type="chain" id="PRO_5017644168" description="CSLREA domain-containing protein" evidence="1">
    <location>
        <begin position="26"/>
        <end position="463"/>
    </location>
</feature>
<organism evidence="2 3">
    <name type="scientific">Wenzhouxiangella sediminis</name>
    <dbReference type="NCBI Taxonomy" id="1792836"/>
    <lineage>
        <taxon>Bacteria</taxon>
        <taxon>Pseudomonadati</taxon>
        <taxon>Pseudomonadota</taxon>
        <taxon>Gammaproteobacteria</taxon>
        <taxon>Chromatiales</taxon>
        <taxon>Wenzhouxiangellaceae</taxon>
        <taxon>Wenzhouxiangella</taxon>
    </lineage>
</organism>